<feature type="region of interest" description="Disordered" evidence="9">
    <location>
        <begin position="444"/>
        <end position="550"/>
    </location>
</feature>
<dbReference type="InterPro" id="IPR001356">
    <property type="entry name" value="HD"/>
</dbReference>
<dbReference type="InterPro" id="IPR006563">
    <property type="entry name" value="POX_dom"/>
</dbReference>
<dbReference type="PANTHER" id="PTHR11850">
    <property type="entry name" value="HOMEOBOX PROTEIN TRANSCRIPTION FACTORS"/>
    <property type="match status" value="1"/>
</dbReference>
<comment type="subcellular location">
    <subcellularLocation>
        <location evidence="1">Nucleus</location>
    </subcellularLocation>
</comment>
<evidence type="ECO:0000256" key="6">
    <source>
        <dbReference type="ARBA" id="ARBA00023163"/>
    </source>
</evidence>
<evidence type="ECO:0000259" key="11">
    <source>
        <dbReference type="SMART" id="SM00574"/>
    </source>
</evidence>
<keyword evidence="8" id="KW-0175">Coiled coil</keyword>
<comment type="similarity">
    <text evidence="2">Belongs to the TALE/BELL homeobox family.</text>
</comment>
<feature type="coiled-coil region" evidence="8">
    <location>
        <begin position="243"/>
        <end position="270"/>
    </location>
</feature>
<feature type="compositionally biased region" description="Polar residues" evidence="9">
    <location>
        <begin position="134"/>
        <end position="152"/>
    </location>
</feature>
<evidence type="ECO:0000256" key="1">
    <source>
        <dbReference type="ARBA" id="ARBA00004123"/>
    </source>
</evidence>
<reference evidence="12" key="1">
    <citation type="journal article" date="2019" name="Science">
        <title>Mutation of a bHLH transcription factor allowed almond domestication.</title>
        <authorList>
            <person name="Sanchez-Perez R."/>
            <person name="Pavan S."/>
            <person name="Mazzeo R."/>
            <person name="Moldovan C."/>
            <person name="Aiese Cigliano R."/>
            <person name="Del Cueto J."/>
            <person name="Ricciardi F."/>
            <person name="Lotti C."/>
            <person name="Ricciardi L."/>
            <person name="Dicenta F."/>
            <person name="Lopez-Marques R.L."/>
            <person name="Lindberg Moller B."/>
        </authorList>
    </citation>
    <scope>NUCLEOTIDE SEQUENCE</scope>
</reference>
<evidence type="ECO:0000256" key="2">
    <source>
        <dbReference type="ARBA" id="ARBA00006454"/>
    </source>
</evidence>
<feature type="domain" description="POX" evidence="11">
    <location>
        <begin position="172"/>
        <end position="311"/>
    </location>
</feature>
<dbReference type="Pfam" id="PF05920">
    <property type="entry name" value="Homeobox_KN"/>
    <property type="match status" value="1"/>
</dbReference>
<accession>A0A4Y1RLU1</accession>
<keyword evidence="6" id="KW-0804">Transcription</keyword>
<dbReference type="InterPro" id="IPR050224">
    <property type="entry name" value="TALE_homeobox"/>
</dbReference>
<name>A0A4Y1RLU1_PRUDU</name>
<keyword evidence="7" id="KW-0539">Nucleus</keyword>
<feature type="compositionally biased region" description="Polar residues" evidence="9">
    <location>
        <begin position="538"/>
        <end position="547"/>
    </location>
</feature>
<dbReference type="GO" id="GO:0003677">
    <property type="term" value="F:DNA binding"/>
    <property type="evidence" value="ECO:0007669"/>
    <property type="project" value="UniProtKB-KW"/>
</dbReference>
<dbReference type="CDD" id="cd00086">
    <property type="entry name" value="homeodomain"/>
    <property type="match status" value="1"/>
</dbReference>
<evidence type="ECO:0000256" key="8">
    <source>
        <dbReference type="SAM" id="Coils"/>
    </source>
</evidence>
<evidence type="ECO:0000256" key="4">
    <source>
        <dbReference type="ARBA" id="ARBA00023125"/>
    </source>
</evidence>
<dbReference type="InterPro" id="IPR009057">
    <property type="entry name" value="Homeodomain-like_sf"/>
</dbReference>
<dbReference type="SUPFAM" id="SSF46689">
    <property type="entry name" value="Homeodomain-like"/>
    <property type="match status" value="1"/>
</dbReference>
<sequence length="599" mass="66149">MGSIIYVRTKESLKYLLHGNVLSPWSSEIQAPTDHALQTLYLMNPNYVPSFSDSAQQNPTPPSMLLFNHTPPPTTHHLVGIPLHSAAVGSNNSDDHSPPSLQHQTDPSRLHYNLWGPLGGQTPSAPPRCPPQVQLLNRQPGYNSNYRPSSFPTERDVPAKGSSLSSVSAMSHGFSGVLLGSKYLKAAQELLDEVVHVGKGSNADELDGGIKDKMKVSRETTAGIGASSSGGVKQGAELNTAQRQELQMKKAKLVSMLDEVEQRYRQYHQQMQFVITSFEQAAGFGSAKSYTHLALQTISKQFRCLKDAISTQIKASSKNLGEEECLGAKIEGSRLKYIDNHVRQQRALQQLGMASIIPGDPSEDCLNELFPFFEPGSSSTSFTRNYPKDSDKVMLAKQTGLTRSQFCNVKGHRLIKVTKQVSNWFINARVRLWKPMVEEMYVEETKEQEKNGSRNTANYKESGSTTPRESASTRIDDQMFRSTHENFSNQHPSPNEKSNNSSLSASPMAGSLQSQSGFNLVGMSNMQGSPKKRKSSEIENSPSSILSMDTDMKVNETNREITTDHANGFGTYPIPEIERFDINPEHLAQRFHGNGVSSL</sequence>
<dbReference type="SMART" id="SM00389">
    <property type="entry name" value="HOX"/>
    <property type="match status" value="1"/>
</dbReference>
<dbReference type="InterPro" id="IPR008422">
    <property type="entry name" value="KN_HD"/>
</dbReference>
<feature type="compositionally biased region" description="Basic and acidic residues" evidence="9">
    <location>
        <begin position="474"/>
        <end position="484"/>
    </location>
</feature>
<organism evidence="12">
    <name type="scientific">Prunus dulcis</name>
    <name type="common">Almond</name>
    <name type="synonym">Amygdalus dulcis</name>
    <dbReference type="NCBI Taxonomy" id="3755"/>
    <lineage>
        <taxon>Eukaryota</taxon>
        <taxon>Viridiplantae</taxon>
        <taxon>Streptophyta</taxon>
        <taxon>Embryophyta</taxon>
        <taxon>Tracheophyta</taxon>
        <taxon>Spermatophyta</taxon>
        <taxon>Magnoliopsida</taxon>
        <taxon>eudicotyledons</taxon>
        <taxon>Gunneridae</taxon>
        <taxon>Pentapetalae</taxon>
        <taxon>rosids</taxon>
        <taxon>fabids</taxon>
        <taxon>Rosales</taxon>
        <taxon>Rosaceae</taxon>
        <taxon>Amygdaloideae</taxon>
        <taxon>Amygdaleae</taxon>
        <taxon>Prunus</taxon>
    </lineage>
</organism>
<feature type="compositionally biased region" description="Polar residues" evidence="9">
    <location>
        <begin position="453"/>
        <end position="473"/>
    </location>
</feature>
<feature type="compositionally biased region" description="Polar residues" evidence="9">
    <location>
        <begin position="485"/>
        <end position="528"/>
    </location>
</feature>
<dbReference type="EMBL" id="AP019302">
    <property type="protein sequence ID" value="BBH05330.1"/>
    <property type="molecule type" value="Genomic_DNA"/>
</dbReference>
<evidence type="ECO:0000256" key="9">
    <source>
        <dbReference type="SAM" id="MobiDB-lite"/>
    </source>
</evidence>
<evidence type="ECO:0000256" key="3">
    <source>
        <dbReference type="ARBA" id="ARBA00023015"/>
    </source>
</evidence>
<dbReference type="GO" id="GO:0006355">
    <property type="term" value="P:regulation of DNA-templated transcription"/>
    <property type="evidence" value="ECO:0007669"/>
    <property type="project" value="InterPro"/>
</dbReference>
<keyword evidence="3" id="KW-0805">Transcription regulation</keyword>
<evidence type="ECO:0000256" key="7">
    <source>
        <dbReference type="ARBA" id="ARBA00023242"/>
    </source>
</evidence>
<dbReference type="SMART" id="SM00574">
    <property type="entry name" value="POX"/>
    <property type="match status" value="1"/>
</dbReference>
<gene>
    <name evidence="12" type="ORF">Prudu_016686</name>
</gene>
<dbReference type="Gene3D" id="1.10.10.60">
    <property type="entry name" value="Homeodomain-like"/>
    <property type="match status" value="1"/>
</dbReference>
<proteinExistence type="inferred from homology"/>
<feature type="region of interest" description="Disordered" evidence="9">
    <location>
        <begin position="86"/>
        <end position="163"/>
    </location>
</feature>
<keyword evidence="5 12" id="KW-0371">Homeobox</keyword>
<evidence type="ECO:0000256" key="5">
    <source>
        <dbReference type="ARBA" id="ARBA00023155"/>
    </source>
</evidence>
<protein>
    <submittedName>
        <fullName evidence="12">BEL1-like homeodomain 1 protein</fullName>
    </submittedName>
</protein>
<evidence type="ECO:0000259" key="10">
    <source>
        <dbReference type="SMART" id="SM00389"/>
    </source>
</evidence>
<dbReference type="GO" id="GO:0005634">
    <property type="term" value="C:nucleus"/>
    <property type="evidence" value="ECO:0007669"/>
    <property type="project" value="UniProtKB-SubCell"/>
</dbReference>
<feature type="domain" description="Homeobox" evidence="10">
    <location>
        <begin position="355"/>
        <end position="439"/>
    </location>
</feature>
<dbReference type="AlphaFoldDB" id="A0A4Y1RLU1"/>
<dbReference type="Pfam" id="PF07526">
    <property type="entry name" value="POX"/>
    <property type="match status" value="1"/>
</dbReference>
<evidence type="ECO:0000313" key="12">
    <source>
        <dbReference type="EMBL" id="BBH05330.1"/>
    </source>
</evidence>
<keyword evidence="4 12" id="KW-0238">DNA-binding</keyword>